<reference evidence="2" key="1">
    <citation type="submission" date="2018-11" db="EMBL/GenBank/DDBJ databases">
        <authorList>
            <consortium name="Pathogen Informatics"/>
        </authorList>
    </citation>
    <scope>NUCLEOTIDE SEQUENCE</scope>
</reference>
<dbReference type="EMBL" id="CAAALY010042866">
    <property type="protein sequence ID" value="VEL19711.1"/>
    <property type="molecule type" value="Genomic_DNA"/>
</dbReference>
<evidence type="ECO:0000313" key="2">
    <source>
        <dbReference type="EMBL" id="VEL19711.1"/>
    </source>
</evidence>
<evidence type="ECO:0000313" key="3">
    <source>
        <dbReference type="Proteomes" id="UP000784294"/>
    </source>
</evidence>
<comment type="caution">
    <text evidence="2">The sequence shown here is derived from an EMBL/GenBank/DDBJ whole genome shotgun (WGS) entry which is preliminary data.</text>
</comment>
<accession>A0A448WTB1</accession>
<proteinExistence type="predicted"/>
<gene>
    <name evidence="2" type="ORF">PXEA_LOCUS13151</name>
</gene>
<dbReference type="Proteomes" id="UP000784294">
    <property type="component" value="Unassembled WGS sequence"/>
</dbReference>
<evidence type="ECO:0000256" key="1">
    <source>
        <dbReference type="SAM" id="MobiDB-lite"/>
    </source>
</evidence>
<feature type="compositionally biased region" description="Polar residues" evidence="1">
    <location>
        <begin position="53"/>
        <end position="62"/>
    </location>
</feature>
<protein>
    <submittedName>
        <fullName evidence="2">Uncharacterized protein</fullName>
    </submittedName>
</protein>
<feature type="region of interest" description="Disordered" evidence="1">
    <location>
        <begin position="53"/>
        <end position="99"/>
    </location>
</feature>
<keyword evidence="3" id="KW-1185">Reference proteome</keyword>
<name>A0A448WTB1_9PLAT</name>
<feature type="compositionally biased region" description="Basic and acidic residues" evidence="1">
    <location>
        <begin position="64"/>
        <end position="78"/>
    </location>
</feature>
<sequence>MATARGARQDSHADRHWQLRHEGQTSPMRRGPVGSYCRLSWYHTDHDCTGQQKIGQYRTVQNRTRPDRDRTGQDRTGQDRTGQGRRGEERRGLNGKTDG</sequence>
<organism evidence="2 3">
    <name type="scientific">Protopolystoma xenopodis</name>
    <dbReference type="NCBI Taxonomy" id="117903"/>
    <lineage>
        <taxon>Eukaryota</taxon>
        <taxon>Metazoa</taxon>
        <taxon>Spiralia</taxon>
        <taxon>Lophotrochozoa</taxon>
        <taxon>Platyhelminthes</taxon>
        <taxon>Monogenea</taxon>
        <taxon>Polyopisthocotylea</taxon>
        <taxon>Polystomatidea</taxon>
        <taxon>Polystomatidae</taxon>
        <taxon>Protopolystoma</taxon>
    </lineage>
</organism>
<feature type="compositionally biased region" description="Basic and acidic residues" evidence="1">
    <location>
        <begin position="7"/>
        <end position="23"/>
    </location>
</feature>
<dbReference type="AlphaFoldDB" id="A0A448WTB1"/>
<feature type="compositionally biased region" description="Basic and acidic residues" evidence="1">
    <location>
        <begin position="85"/>
        <end position="99"/>
    </location>
</feature>
<feature type="region of interest" description="Disordered" evidence="1">
    <location>
        <begin position="1"/>
        <end position="35"/>
    </location>
</feature>